<name>A0A8X6WFS6_TRICX</name>
<evidence type="ECO:0000313" key="1">
    <source>
        <dbReference type="EMBL" id="GFY34238.1"/>
    </source>
</evidence>
<reference evidence="1" key="1">
    <citation type="submission" date="2020-08" db="EMBL/GenBank/DDBJ databases">
        <title>Multicomponent nature underlies the extraordinary mechanical properties of spider dragline silk.</title>
        <authorList>
            <person name="Kono N."/>
            <person name="Nakamura H."/>
            <person name="Mori M."/>
            <person name="Yoshida Y."/>
            <person name="Ohtoshi R."/>
            <person name="Malay A.D."/>
            <person name="Moran D.A.P."/>
            <person name="Tomita M."/>
            <person name="Numata K."/>
            <person name="Arakawa K."/>
        </authorList>
    </citation>
    <scope>NUCLEOTIDE SEQUENCE</scope>
</reference>
<dbReference type="AlphaFoldDB" id="A0A8X6WFS6"/>
<dbReference type="EMBL" id="BMAU01021422">
    <property type="protein sequence ID" value="GFY34238.1"/>
    <property type="molecule type" value="Genomic_DNA"/>
</dbReference>
<proteinExistence type="predicted"/>
<evidence type="ECO:0000313" key="2">
    <source>
        <dbReference type="Proteomes" id="UP000887159"/>
    </source>
</evidence>
<protein>
    <submittedName>
        <fullName evidence="1">Uncharacterized protein</fullName>
    </submittedName>
</protein>
<accession>A0A8X6WFS6</accession>
<keyword evidence="2" id="KW-1185">Reference proteome</keyword>
<gene>
    <name evidence="1" type="ORF">TNCV_2505411</name>
</gene>
<sequence length="131" mass="14633">MQTYKLDPCWYFTIPALSWDAMLLHTEVAIELFTDYDMPHFIEKGGAVELLSPTAISKTKTIAGEKQLNLTVGRKKKFNSAQPAPLAPRRTTTIVGENNSTQQEETTQLGTACSACLLVEELAFITYSRFK</sequence>
<organism evidence="1 2">
    <name type="scientific">Trichonephila clavipes</name>
    <name type="common">Golden silk orbweaver</name>
    <name type="synonym">Nephila clavipes</name>
    <dbReference type="NCBI Taxonomy" id="2585209"/>
    <lineage>
        <taxon>Eukaryota</taxon>
        <taxon>Metazoa</taxon>
        <taxon>Ecdysozoa</taxon>
        <taxon>Arthropoda</taxon>
        <taxon>Chelicerata</taxon>
        <taxon>Arachnida</taxon>
        <taxon>Araneae</taxon>
        <taxon>Araneomorphae</taxon>
        <taxon>Entelegynae</taxon>
        <taxon>Araneoidea</taxon>
        <taxon>Nephilidae</taxon>
        <taxon>Trichonephila</taxon>
    </lineage>
</organism>
<comment type="caution">
    <text evidence="1">The sequence shown here is derived from an EMBL/GenBank/DDBJ whole genome shotgun (WGS) entry which is preliminary data.</text>
</comment>
<dbReference type="Proteomes" id="UP000887159">
    <property type="component" value="Unassembled WGS sequence"/>
</dbReference>